<evidence type="ECO:0000313" key="3">
    <source>
        <dbReference type="Proteomes" id="UP000184268"/>
    </source>
</evidence>
<dbReference type="Gene3D" id="3.40.50.620">
    <property type="entry name" value="HUPs"/>
    <property type="match status" value="1"/>
</dbReference>
<name>A0A1M5TXA2_9GAMM</name>
<dbReference type="AlphaFoldDB" id="A0A1M5TXA2"/>
<protein>
    <submittedName>
        <fullName evidence="2">Uncharacterized protein</fullName>
    </submittedName>
</protein>
<dbReference type="EMBL" id="FQXG01000003">
    <property type="protein sequence ID" value="SHH55236.1"/>
    <property type="molecule type" value="Genomic_DNA"/>
</dbReference>
<dbReference type="InterPro" id="IPR014729">
    <property type="entry name" value="Rossmann-like_a/b/a_fold"/>
</dbReference>
<organism evidence="2 3">
    <name type="scientific">Ferrimonas marina</name>
    <dbReference type="NCBI Taxonomy" id="299255"/>
    <lineage>
        <taxon>Bacteria</taxon>
        <taxon>Pseudomonadati</taxon>
        <taxon>Pseudomonadota</taxon>
        <taxon>Gammaproteobacteria</taxon>
        <taxon>Alteromonadales</taxon>
        <taxon>Ferrimonadaceae</taxon>
        <taxon>Ferrimonas</taxon>
    </lineage>
</organism>
<accession>A0A1M5TXA2</accession>
<reference evidence="2 3" key="1">
    <citation type="submission" date="2016-11" db="EMBL/GenBank/DDBJ databases">
        <authorList>
            <person name="Jaros S."/>
            <person name="Januszkiewicz K."/>
            <person name="Wedrychowicz H."/>
        </authorList>
    </citation>
    <scope>NUCLEOTIDE SEQUENCE [LARGE SCALE GENOMIC DNA]</scope>
    <source>
        <strain evidence="2 3">DSM 16917</strain>
    </source>
</reference>
<evidence type="ECO:0000313" key="2">
    <source>
        <dbReference type="EMBL" id="SHH55236.1"/>
    </source>
</evidence>
<sequence>MSIDALLKNHAVQTIDVTALDQATAERHRYLFGQYRILVDTLKALLAHDPNLYLFLPVSQGKDSTLVELAGLQAYREAITEALIEAQRPLVIATVNTTGESLPMEMYPAYCRDKLEQYAQHIGINLYYDMVEPALQDQYMVRWAGGQKLIPNASRSADCSQILKIATNERYLRSLNNRFSHDPEMARYADATAICCVGSRTAEGNTRTRKMRNHGLTDKGLEQLLGEMEQLDTGRSNTRILKLAPIKDWATADVFDALSLAGTDPVVRPQYQPEHGGTLIESFLPHMGVLLEIYGNGSADTCEVVIGSTASAGCNGKARYGCAFCTMPIEDSSGKALTRYPRWNVLGAENALRLRDFLLRLSASPEARGFHARAFDPTAYNRIALQPNMLKSRWLDKIIAYAAQLTVDSQNAAADFRQHLENGTLDQHPGYADILNDPLLSEKTRAGMLDMYRSQAVRPMFRLFSMEHAVLLSFRWSLDGVAAAPYRPLKLWVDAVNGKRLPWPETNDEFTARHGPISLQTPLPDAVMMPALQHEDPAEFARNPISLLNLWRRPLGTSDMFDPERNCAVEEFASSTCPLQWTAEFAYQYSHCEQPTEPAEDGYYLALYHDEGTQWVCITPDNPAIAQVRLNGKSLRDGTWEILGAEINEHTTQRFGELVDVFRERLYHAQQPANQQDALALFQQVAQRTFSGQHAMKKAVPHLAEAQISVTHTQQGRKRTHSAQFTKRVTRMQRGKALRGNTRMLFYKASTQPALAQDHQHTASLQDLSFSTHAAQSLQLQTNPMRYAGQISDVENIDVSPAMLADWIQRGGLDNALECHDQWVSRRQGSSLRRDHRSVRHYPGTGACEHLLANAVVSVAQNYHGQLTAILSRTQLFDEIGAFDYQALNQQQLLDLPFTVSMAQHRQDKSQVLLEIRRIRNAQRQQTRLAIQAVTNNPKQACEASLNTIKAELFPRAQQALLSHIHDTFAAALGQPGQHPDATAGTQAKVAGLWLALHTDHLASAQDIAKRYLPKNQADYLRSDFRLHVTAQREISTAVSDIVTAARAALQTWALVVDQAKTLLNQPAQDPLDAAKPGLRQRQALSQCEQATARINDLLDQLEHDAQAAQRNIAANLTLSQRNDLLRSIAA</sequence>
<dbReference type="RefSeq" id="WP_073325767.1">
    <property type="nucleotide sequence ID" value="NZ_FQXG01000003.1"/>
</dbReference>
<dbReference type="STRING" id="299255.SAMN02745129_2310"/>
<dbReference type="Proteomes" id="UP000184268">
    <property type="component" value="Unassembled WGS sequence"/>
</dbReference>
<evidence type="ECO:0000256" key="1">
    <source>
        <dbReference type="SAM" id="Coils"/>
    </source>
</evidence>
<feature type="coiled-coil region" evidence="1">
    <location>
        <begin position="1081"/>
        <end position="1112"/>
    </location>
</feature>
<dbReference type="OrthoDB" id="9774475at2"/>
<proteinExistence type="predicted"/>
<keyword evidence="3" id="KW-1185">Reference proteome</keyword>
<keyword evidence="1" id="KW-0175">Coiled coil</keyword>
<gene>
    <name evidence="2" type="ORF">SAMN02745129_2310</name>
</gene>